<evidence type="ECO:0000313" key="3">
    <source>
        <dbReference type="EMBL" id="NZA24969.1"/>
    </source>
</evidence>
<keyword evidence="2" id="KW-0732">Signal</keyword>
<feature type="region of interest" description="Disordered" evidence="1">
    <location>
        <begin position="249"/>
        <end position="273"/>
    </location>
</feature>
<dbReference type="PIRSF" id="PIRSF031679">
    <property type="entry name" value="Mtase_Alr7345_prd"/>
    <property type="match status" value="1"/>
</dbReference>
<sequence length="295" mass="31798">MKRTLLAALLPALLVACAAENEAPATAAPAATAETPTPAPDAAMDSAAELDRVLAGDWRTPEFAARDRYRHPKETLSFFGITPDMTVVEITPGGGWYTEILAPYLRGAGTYVAAVVDPASQEEERSRDYYARARDGLRERLGGEPTEVYGGATLVEYDPAAPRFGEDGSADAVLTFRNVHNWMGNGTAEGMFRGFFEVLKPGGVLGVVEHRADRELPADDGSGYVAEQTVIALAEGAGFRLVDRSDVNANRDDTKDHPNGVWTLPPSNNHDEADADKYAAIGESDRMTLRFVKPE</sequence>
<dbReference type="InterPro" id="IPR029063">
    <property type="entry name" value="SAM-dependent_MTases_sf"/>
</dbReference>
<feature type="chain" id="PRO_5032549473" evidence="2">
    <location>
        <begin position="19"/>
        <end position="295"/>
    </location>
</feature>
<dbReference type="PROSITE" id="PS51257">
    <property type="entry name" value="PROKAR_LIPOPROTEIN"/>
    <property type="match status" value="1"/>
</dbReference>
<reference evidence="3 4" key="1">
    <citation type="submission" date="2020-07" db="EMBL/GenBank/DDBJ databases">
        <title>Luteimonas sp. SJ-92.</title>
        <authorList>
            <person name="Huang X.-X."/>
            <person name="Xu L."/>
            <person name="Sun J.-Q."/>
        </authorList>
    </citation>
    <scope>NUCLEOTIDE SEQUENCE [LARGE SCALE GENOMIC DNA]</scope>
    <source>
        <strain evidence="3 4">SJ-92</strain>
    </source>
</reference>
<keyword evidence="3" id="KW-0808">Transferase</keyword>
<dbReference type="Gene3D" id="3.40.50.150">
    <property type="entry name" value="Vaccinia Virus protein VP39"/>
    <property type="match status" value="1"/>
</dbReference>
<feature type="compositionally biased region" description="Basic and acidic residues" evidence="1">
    <location>
        <begin position="249"/>
        <end position="258"/>
    </location>
</feature>
<name>A0A853J8D5_9GAMM</name>
<dbReference type="AlphaFoldDB" id="A0A853J8D5"/>
<dbReference type="CDD" id="cd02440">
    <property type="entry name" value="AdoMet_MTases"/>
    <property type="match status" value="1"/>
</dbReference>
<protein>
    <submittedName>
        <fullName evidence="3">Class I SAM-dependent methyltransferase</fullName>
    </submittedName>
</protein>
<dbReference type="SUPFAM" id="SSF53335">
    <property type="entry name" value="S-adenosyl-L-methionine-dependent methyltransferases"/>
    <property type="match status" value="1"/>
</dbReference>
<organism evidence="3 4">
    <name type="scientific">Luteimonas salinisoli</name>
    <dbReference type="NCBI Taxonomy" id="2752307"/>
    <lineage>
        <taxon>Bacteria</taxon>
        <taxon>Pseudomonadati</taxon>
        <taxon>Pseudomonadota</taxon>
        <taxon>Gammaproteobacteria</taxon>
        <taxon>Lysobacterales</taxon>
        <taxon>Lysobacteraceae</taxon>
        <taxon>Luteimonas</taxon>
    </lineage>
</organism>
<dbReference type="GO" id="GO:0032259">
    <property type="term" value="P:methylation"/>
    <property type="evidence" value="ECO:0007669"/>
    <property type="project" value="UniProtKB-KW"/>
</dbReference>
<evidence type="ECO:0000313" key="4">
    <source>
        <dbReference type="Proteomes" id="UP000578091"/>
    </source>
</evidence>
<gene>
    <name evidence="3" type="ORF">H0E84_01090</name>
</gene>
<comment type="caution">
    <text evidence="3">The sequence shown here is derived from an EMBL/GenBank/DDBJ whole genome shotgun (WGS) entry which is preliminary data.</text>
</comment>
<dbReference type="EMBL" id="JACCKA010000009">
    <property type="protein sequence ID" value="NZA24969.1"/>
    <property type="molecule type" value="Genomic_DNA"/>
</dbReference>
<evidence type="ECO:0000256" key="2">
    <source>
        <dbReference type="SAM" id="SignalP"/>
    </source>
</evidence>
<evidence type="ECO:0000256" key="1">
    <source>
        <dbReference type="SAM" id="MobiDB-lite"/>
    </source>
</evidence>
<keyword evidence="4" id="KW-1185">Reference proteome</keyword>
<feature type="signal peptide" evidence="2">
    <location>
        <begin position="1"/>
        <end position="18"/>
    </location>
</feature>
<proteinExistence type="predicted"/>
<keyword evidence="3" id="KW-0489">Methyltransferase</keyword>
<dbReference type="Proteomes" id="UP000578091">
    <property type="component" value="Unassembled WGS sequence"/>
</dbReference>
<dbReference type="InterPro" id="IPR016980">
    <property type="entry name" value="S-AdoMet-dep_MeTrfase_Alr7345"/>
</dbReference>
<dbReference type="GO" id="GO:0008168">
    <property type="term" value="F:methyltransferase activity"/>
    <property type="evidence" value="ECO:0007669"/>
    <property type="project" value="UniProtKB-KW"/>
</dbReference>
<accession>A0A853J8D5</accession>